<dbReference type="OrthoDB" id="1919859at2759"/>
<dbReference type="InterPro" id="IPR040358">
    <property type="entry name" value="At4g22758-like"/>
</dbReference>
<proteinExistence type="predicted"/>
<evidence type="ECO:0000259" key="1">
    <source>
        <dbReference type="Pfam" id="PF23156"/>
    </source>
</evidence>
<dbReference type="InterPro" id="IPR055482">
    <property type="entry name" value="DUF7054"/>
</dbReference>
<dbReference type="AlphaFoldDB" id="A0A8X7UF60"/>
<dbReference type="PANTHER" id="PTHR33270">
    <property type="entry name" value="BNAC05G50380D PROTEIN"/>
    <property type="match status" value="1"/>
</dbReference>
<reference evidence="2 3" key="1">
    <citation type="submission" date="2020-02" db="EMBL/GenBank/DDBJ databases">
        <authorList>
            <person name="Ma Q."/>
            <person name="Huang Y."/>
            <person name="Song X."/>
            <person name="Pei D."/>
        </authorList>
    </citation>
    <scope>NUCLEOTIDE SEQUENCE [LARGE SCALE GENOMIC DNA]</scope>
    <source>
        <strain evidence="2">Sxm20200214</strain>
        <tissue evidence="2">Leaf</tissue>
    </source>
</reference>
<evidence type="ECO:0000313" key="2">
    <source>
        <dbReference type="EMBL" id="KAG2276482.1"/>
    </source>
</evidence>
<protein>
    <recommendedName>
        <fullName evidence="1">DUF7054 domain-containing protein</fullName>
    </recommendedName>
</protein>
<name>A0A8X7UF60_BRACI</name>
<feature type="domain" description="DUF7054" evidence="1">
    <location>
        <begin position="14"/>
        <end position="85"/>
    </location>
</feature>
<dbReference type="EMBL" id="JAAMPC010000012">
    <property type="protein sequence ID" value="KAG2276482.1"/>
    <property type="molecule type" value="Genomic_DNA"/>
</dbReference>
<comment type="caution">
    <text evidence="2">The sequence shown here is derived from an EMBL/GenBank/DDBJ whole genome shotgun (WGS) entry which is preliminary data.</text>
</comment>
<accession>A0A8X7UF60</accession>
<gene>
    <name evidence="2" type="ORF">Bca52824_059037</name>
</gene>
<keyword evidence="3" id="KW-1185">Reference proteome</keyword>
<dbReference type="PANTHER" id="PTHR33270:SF37">
    <property type="entry name" value="GENOME ASSEMBLY, CHROMOSOME: A09"/>
    <property type="match status" value="1"/>
</dbReference>
<dbReference type="Pfam" id="PF23156">
    <property type="entry name" value="DUF7054"/>
    <property type="match status" value="1"/>
</dbReference>
<dbReference type="Proteomes" id="UP000886595">
    <property type="component" value="Unassembled WGS sequence"/>
</dbReference>
<sequence>MVYNKQKKTHKSKINKFLVSISFIGSAGPIRFVVKEDETVSHVIEQLPLLGSDSSYFLLYCPYCAAEAFNPCGKIGSIGSRNLVLSKKSDISGRWKAWLNKSLGLMDPSH</sequence>
<organism evidence="2 3">
    <name type="scientific">Brassica carinata</name>
    <name type="common">Ethiopian mustard</name>
    <name type="synonym">Abyssinian cabbage</name>
    <dbReference type="NCBI Taxonomy" id="52824"/>
    <lineage>
        <taxon>Eukaryota</taxon>
        <taxon>Viridiplantae</taxon>
        <taxon>Streptophyta</taxon>
        <taxon>Embryophyta</taxon>
        <taxon>Tracheophyta</taxon>
        <taxon>Spermatophyta</taxon>
        <taxon>Magnoliopsida</taxon>
        <taxon>eudicotyledons</taxon>
        <taxon>Gunneridae</taxon>
        <taxon>Pentapetalae</taxon>
        <taxon>rosids</taxon>
        <taxon>malvids</taxon>
        <taxon>Brassicales</taxon>
        <taxon>Brassicaceae</taxon>
        <taxon>Brassiceae</taxon>
        <taxon>Brassica</taxon>
    </lineage>
</organism>
<evidence type="ECO:0000313" key="3">
    <source>
        <dbReference type="Proteomes" id="UP000886595"/>
    </source>
</evidence>